<gene>
    <name evidence="8" type="ORF">PMACD_LOCUS2598</name>
</gene>
<feature type="region of interest" description="Disordered" evidence="5">
    <location>
        <begin position="421"/>
        <end position="448"/>
    </location>
</feature>
<evidence type="ECO:0000256" key="5">
    <source>
        <dbReference type="SAM" id="MobiDB-lite"/>
    </source>
</evidence>
<dbReference type="Pfam" id="PF17682">
    <property type="entry name" value="Tau95_N"/>
    <property type="match status" value="1"/>
</dbReference>
<evidence type="ECO:0000313" key="8">
    <source>
        <dbReference type="EMBL" id="CAF4785791.1"/>
    </source>
</evidence>
<keyword evidence="3" id="KW-0804">Transcription</keyword>
<keyword evidence="2" id="KW-0238">DNA-binding</keyword>
<comment type="caution">
    <text evidence="8">The sequence shown here is derived from an EMBL/GenBank/DDBJ whole genome shotgun (WGS) entry which is preliminary data.</text>
</comment>
<dbReference type="GO" id="GO:0001002">
    <property type="term" value="F:RNA polymerase III type 1 promoter sequence-specific DNA binding"/>
    <property type="evidence" value="ECO:0007669"/>
    <property type="project" value="TreeGrafter"/>
</dbReference>
<dbReference type="InterPro" id="IPR040454">
    <property type="entry name" value="TF_IIIC_Tfc1/Sfc1"/>
</dbReference>
<dbReference type="PANTHER" id="PTHR13230:SF5">
    <property type="entry name" value="GENERAL TRANSCRIPTION FACTOR 3C POLYPEPTIDE 5"/>
    <property type="match status" value="1"/>
</dbReference>
<reference evidence="8" key="1">
    <citation type="submission" date="2021-02" db="EMBL/GenBank/DDBJ databases">
        <authorList>
            <person name="Steward A R."/>
        </authorList>
    </citation>
    <scope>NUCLEOTIDE SEQUENCE</scope>
</reference>
<dbReference type="GO" id="GO:0001003">
    <property type="term" value="F:RNA polymerase III type 2 promoter sequence-specific DNA binding"/>
    <property type="evidence" value="ECO:0007669"/>
    <property type="project" value="TreeGrafter"/>
</dbReference>
<evidence type="ECO:0000256" key="1">
    <source>
        <dbReference type="ARBA" id="ARBA00004123"/>
    </source>
</evidence>
<dbReference type="Pfam" id="PF09734">
    <property type="entry name" value="Tau95"/>
    <property type="match status" value="1"/>
</dbReference>
<feature type="domain" description="Transcription factor IIIC subunit Tfc1/Sfc1 triple barrel" evidence="7">
    <location>
        <begin position="12"/>
        <end position="115"/>
    </location>
</feature>
<evidence type="ECO:0000313" key="9">
    <source>
        <dbReference type="Proteomes" id="UP000663880"/>
    </source>
</evidence>
<dbReference type="InterPro" id="IPR019136">
    <property type="entry name" value="TF_IIIC_su-5_HTH"/>
</dbReference>
<dbReference type="Gene3D" id="3.30.200.160">
    <property type="entry name" value="TFIIIC, subcomplex tauA, subunit Sfc1, barrel domain"/>
    <property type="match status" value="1"/>
</dbReference>
<protein>
    <recommendedName>
        <fullName evidence="10">General transcription factor 3C polypeptide 5</fullName>
    </recommendedName>
</protein>
<dbReference type="InterPro" id="IPR041499">
    <property type="entry name" value="Tfc1/Sfc1_N"/>
</dbReference>
<evidence type="ECO:0008006" key="10">
    <source>
        <dbReference type="Google" id="ProtNLM"/>
    </source>
</evidence>
<evidence type="ECO:0000256" key="2">
    <source>
        <dbReference type="ARBA" id="ARBA00023125"/>
    </source>
</evidence>
<comment type="subcellular location">
    <subcellularLocation>
        <location evidence="1">Nucleus</location>
    </subcellularLocation>
</comment>
<evidence type="ECO:0000259" key="6">
    <source>
        <dbReference type="Pfam" id="PF09734"/>
    </source>
</evidence>
<dbReference type="GO" id="GO:0006384">
    <property type="term" value="P:transcription initiation at RNA polymerase III promoter"/>
    <property type="evidence" value="ECO:0007669"/>
    <property type="project" value="InterPro"/>
</dbReference>
<dbReference type="PANTHER" id="PTHR13230">
    <property type="entry name" value="GENERAL TRANSCRIPTION FACTOR IIIC, POLYPEPTIDE 5"/>
    <property type="match status" value="1"/>
</dbReference>
<dbReference type="EMBL" id="CAJOBZ010000004">
    <property type="protein sequence ID" value="CAF4785791.1"/>
    <property type="molecule type" value="Genomic_DNA"/>
</dbReference>
<feature type="domain" description="Transcription factor IIIC subunit 5 HTH" evidence="6">
    <location>
        <begin position="149"/>
        <end position="304"/>
    </location>
</feature>
<dbReference type="Proteomes" id="UP000663880">
    <property type="component" value="Unassembled WGS sequence"/>
</dbReference>
<dbReference type="GO" id="GO:0005634">
    <property type="term" value="C:nucleus"/>
    <property type="evidence" value="ECO:0007669"/>
    <property type="project" value="UniProtKB-SubCell"/>
</dbReference>
<dbReference type="InterPro" id="IPR042536">
    <property type="entry name" value="TFIIIC_tauA_Sfc1"/>
</dbReference>
<evidence type="ECO:0000259" key="7">
    <source>
        <dbReference type="Pfam" id="PF17682"/>
    </source>
</evidence>
<keyword evidence="9" id="KW-1185">Reference proteome</keyword>
<proteinExistence type="predicted"/>
<evidence type="ECO:0000256" key="3">
    <source>
        <dbReference type="ARBA" id="ARBA00023163"/>
    </source>
</evidence>
<evidence type="ECO:0000256" key="4">
    <source>
        <dbReference type="ARBA" id="ARBA00023242"/>
    </source>
</evidence>
<keyword evidence="4" id="KW-0539">Nucleus</keyword>
<dbReference type="GO" id="GO:0000127">
    <property type="term" value="C:transcription factor TFIIIC complex"/>
    <property type="evidence" value="ECO:0007669"/>
    <property type="project" value="InterPro"/>
</dbReference>
<organism evidence="8 9">
    <name type="scientific">Pieris macdunnoughi</name>
    <dbReference type="NCBI Taxonomy" id="345717"/>
    <lineage>
        <taxon>Eukaryota</taxon>
        <taxon>Metazoa</taxon>
        <taxon>Ecdysozoa</taxon>
        <taxon>Arthropoda</taxon>
        <taxon>Hexapoda</taxon>
        <taxon>Insecta</taxon>
        <taxon>Pterygota</taxon>
        <taxon>Neoptera</taxon>
        <taxon>Endopterygota</taxon>
        <taxon>Lepidoptera</taxon>
        <taxon>Glossata</taxon>
        <taxon>Ditrysia</taxon>
        <taxon>Papilionoidea</taxon>
        <taxon>Pieridae</taxon>
        <taxon>Pierinae</taxon>
        <taxon>Pieris</taxon>
    </lineage>
</organism>
<dbReference type="OrthoDB" id="5598268at2759"/>
<dbReference type="AlphaFoldDB" id="A0A821NDF8"/>
<name>A0A821NDF8_9NEOP</name>
<sequence>MENLGALNKELVCVLFPGNVKNEENAIQYLGGLKTISQVCSPSSKKHLSLSFQPDNPYVNKINGDVKAVTGVLLKVKVKKTKEDGKLKREVVNTSVVGQVKKIHKFESVCDFQYLPVTNGPNSECLLEKLIPAGLEDPKFLDEPAPFHIVPSSFTRFDKPINYSYADKKINVTEDELLNADPDEVHKMRSDRGIPVRRFSFNLVDEIPTEPHEYFITIKNTKASMNPQINEEYEIVQKMFDERPVWSFNHIKHHTRLRTVNLKVILPCIAFHNLNGPWKLLWVKFGYDPRKEPYARYYQMLDFRLRNAGIYSCVSQDLETVKRDRMKKMPLEEPSEEIIPEGALYLTPNSLPTQRQIFYMYCDIHLPEVQEILAVEPPSGYQCHPKRGWLAANTAHTCRDIIFKYLKKNLMGNKHADLKFEQASSDDSESDEAPSAADTTADNSMITN</sequence>
<accession>A0A821NDF8</accession>